<name>A0AAW0U3M7_SCYPA</name>
<keyword evidence="2" id="KW-1185">Reference proteome</keyword>
<proteinExistence type="predicted"/>
<protein>
    <submittedName>
        <fullName evidence="1">Uncharacterized protein</fullName>
    </submittedName>
</protein>
<dbReference type="EMBL" id="JARAKH010000020">
    <property type="protein sequence ID" value="KAK8393531.1"/>
    <property type="molecule type" value="Genomic_DNA"/>
</dbReference>
<comment type="caution">
    <text evidence="1">The sequence shown here is derived from an EMBL/GenBank/DDBJ whole genome shotgun (WGS) entry which is preliminary data.</text>
</comment>
<evidence type="ECO:0000313" key="2">
    <source>
        <dbReference type="Proteomes" id="UP001487740"/>
    </source>
</evidence>
<accession>A0AAW0U3M7</accession>
<sequence>MVTTVNRSRNKIEQVLLTEGRVSIHYSSSNDAVTVNISPIDDILQEHFCNKLIKTTATYFSSSKSILSPSVFSWFDIEMNSIVPESTPKDDRYKDSQLLFVRRAADTEAEAVDFMKEKMRNLSEVIGDLATRNILASGEPQCSFAAAAADAAYALTDFNANLEDGDEQHKSILLPVLEYDTNCHSCGDDNTDMVKMDPHFVYTPWCMYHSMTAYVHLYSDNEGPLYDIKFSEDDDVLMIEGVNNNLLDINKPLSIGAVTMAVQRDIGVVNEANRGGRTGAKQLKLFASLDKAKDIVHFMTKGTEGITTKRGSNARECVKREEVVNSMDIKYNKTKYPSPFDSALVKYGFMATDAA</sequence>
<evidence type="ECO:0000313" key="1">
    <source>
        <dbReference type="EMBL" id="KAK8393531.1"/>
    </source>
</evidence>
<reference evidence="1 2" key="1">
    <citation type="submission" date="2023-03" db="EMBL/GenBank/DDBJ databases">
        <title>High-quality genome of Scylla paramamosain provides insights in environmental adaptation.</title>
        <authorList>
            <person name="Zhang L."/>
        </authorList>
    </citation>
    <scope>NUCLEOTIDE SEQUENCE [LARGE SCALE GENOMIC DNA]</scope>
    <source>
        <strain evidence="1">LZ_2023a</strain>
        <tissue evidence="1">Muscle</tissue>
    </source>
</reference>
<gene>
    <name evidence="1" type="ORF">O3P69_006697</name>
</gene>
<dbReference type="Proteomes" id="UP001487740">
    <property type="component" value="Unassembled WGS sequence"/>
</dbReference>
<dbReference type="AlphaFoldDB" id="A0AAW0U3M7"/>
<organism evidence="1 2">
    <name type="scientific">Scylla paramamosain</name>
    <name type="common">Mud crab</name>
    <dbReference type="NCBI Taxonomy" id="85552"/>
    <lineage>
        <taxon>Eukaryota</taxon>
        <taxon>Metazoa</taxon>
        <taxon>Ecdysozoa</taxon>
        <taxon>Arthropoda</taxon>
        <taxon>Crustacea</taxon>
        <taxon>Multicrustacea</taxon>
        <taxon>Malacostraca</taxon>
        <taxon>Eumalacostraca</taxon>
        <taxon>Eucarida</taxon>
        <taxon>Decapoda</taxon>
        <taxon>Pleocyemata</taxon>
        <taxon>Brachyura</taxon>
        <taxon>Eubrachyura</taxon>
        <taxon>Portunoidea</taxon>
        <taxon>Portunidae</taxon>
        <taxon>Portuninae</taxon>
        <taxon>Scylla</taxon>
    </lineage>
</organism>